<evidence type="ECO:0000313" key="2">
    <source>
        <dbReference type="EMBL" id="CAQ58417.1"/>
    </source>
</evidence>
<evidence type="ECO:0000313" key="3">
    <source>
        <dbReference type="Proteomes" id="UP000001940"/>
    </source>
</evidence>
<dbReference type="CTD" id="7040135"/>
<protein>
    <submittedName>
        <fullName evidence="2">F-box domain-containing protein</fullName>
    </submittedName>
</protein>
<dbReference type="Pfam" id="PF01827">
    <property type="entry name" value="FTH"/>
    <property type="match status" value="1"/>
</dbReference>
<feature type="domain" description="F-box" evidence="1">
    <location>
        <begin position="23"/>
        <end position="67"/>
    </location>
</feature>
<dbReference type="WormBase" id="Y57G11C.499">
    <property type="protein sequence ID" value="CE42630"/>
    <property type="gene ID" value="WBGene00077762"/>
</dbReference>
<dbReference type="InterPro" id="IPR002900">
    <property type="entry name" value="DUF38/FTH_CAE_spp"/>
</dbReference>
<dbReference type="PANTHER" id="PTHR23014">
    <property type="entry name" value="F-BOX A PROTEIN"/>
    <property type="match status" value="1"/>
</dbReference>
<evidence type="ECO:0000259" key="1">
    <source>
        <dbReference type="SMART" id="SM00256"/>
    </source>
</evidence>
<keyword evidence="3" id="KW-1185">Reference proteome</keyword>
<dbReference type="RefSeq" id="NP_001129875.1">
    <property type="nucleotide sequence ID" value="NM_001136403.1"/>
</dbReference>
<dbReference type="SMART" id="SM00256">
    <property type="entry name" value="FBOX"/>
    <property type="match status" value="1"/>
</dbReference>
<dbReference type="GeneID" id="7040135"/>
<dbReference type="HOGENOM" id="CLU_1129949_0_0_1"/>
<proteinExistence type="predicted"/>
<accession>B3GWE2</accession>
<dbReference type="AlphaFoldDB" id="B3GWE2"/>
<name>B3GWE2_CAEEL</name>
<dbReference type="Proteomes" id="UP000001940">
    <property type="component" value="Chromosome IV"/>
</dbReference>
<dbReference type="AGR" id="WB:WBGene00077762"/>
<evidence type="ECO:0000313" key="4">
    <source>
        <dbReference type="WormBase" id="Y57G11C.499"/>
    </source>
</evidence>
<dbReference type="PANTHER" id="PTHR23014:SF1">
    <property type="entry name" value="DUF38 DOMAIN-CONTAINING PROTEIN-RELATED"/>
    <property type="match status" value="1"/>
</dbReference>
<dbReference type="InParanoid" id="B3GWE2"/>
<reference evidence="2 3" key="1">
    <citation type="journal article" date="1998" name="Science">
        <title>Genome sequence of the nematode C. elegans: a platform for investigating biology.</title>
        <authorList>
            <consortium name="The C. elegans sequencing consortium"/>
            <person name="Sulson J.E."/>
            <person name="Waterston R."/>
        </authorList>
    </citation>
    <scope>NUCLEOTIDE SEQUENCE [LARGE SCALE GENOMIC DNA]</scope>
    <source>
        <strain evidence="2 3">Bristol N2</strain>
    </source>
</reference>
<dbReference type="InterPro" id="IPR001810">
    <property type="entry name" value="F-box_dom"/>
</dbReference>
<sequence>MEEKLKDELNSIKIFNGLSLSRMPTVVVHGVVDNLLEQREPIDRCFLSKVCRQMRDVIYSKDLGFKKVGVHFNMYYLSLCLDNVSFTYKNDESGCNAKCDGRQDELIKKDKLNSFLDDFAIVMKNRKLRLDEFEISGNTFISSERIETLETGVVEWMKKNSIMEKQFKTKKVRLAEVKSDYVIDILSLFKPGVLEKIEINWKKWPASYFDDIDALFELDQWKQANVNWLASSTISNFSFKININFK</sequence>
<gene>
    <name evidence="2" type="ORF">CELE_Y57G11C.499</name>
    <name evidence="2 4" type="ORF">Y57G11C.499</name>
</gene>
<dbReference type="KEGG" id="cel:CELE_Y57G11C.499"/>
<dbReference type="PhylomeDB" id="B3GWE2"/>
<dbReference type="Bgee" id="WBGene00077762">
    <property type="expression patterns" value="Expressed in larva and 1 other cell type or tissue"/>
</dbReference>
<dbReference type="PaxDb" id="6239-Y57G11C.499"/>
<dbReference type="EMBL" id="BX284604">
    <property type="protein sequence ID" value="CAQ58417.1"/>
    <property type="molecule type" value="Genomic_DNA"/>
</dbReference>
<organism evidence="2 3">
    <name type="scientific">Caenorhabditis elegans</name>
    <dbReference type="NCBI Taxonomy" id="6239"/>
    <lineage>
        <taxon>Eukaryota</taxon>
        <taxon>Metazoa</taxon>
        <taxon>Ecdysozoa</taxon>
        <taxon>Nematoda</taxon>
        <taxon>Chromadorea</taxon>
        <taxon>Rhabditida</taxon>
        <taxon>Rhabditina</taxon>
        <taxon>Rhabditomorpha</taxon>
        <taxon>Rhabditoidea</taxon>
        <taxon>Rhabditidae</taxon>
        <taxon>Peloderinae</taxon>
        <taxon>Caenorhabditis</taxon>
    </lineage>
</organism>